<dbReference type="InterPro" id="IPR012349">
    <property type="entry name" value="Split_barrel_FMN-bd"/>
</dbReference>
<reference evidence="3" key="1">
    <citation type="submission" date="2015-12" db="EMBL/GenBank/DDBJ databases">
        <authorList>
            <person name="Zhang G."/>
            <person name="Stingl U."/>
        </authorList>
    </citation>
    <scope>NUCLEOTIDE SEQUENCE [LARGE SCALE GENOMIC DNA]</scope>
    <source>
        <strain evidence="3">ZGT108</strain>
    </source>
</reference>
<name>A0A0X3U067_9RHOB</name>
<accession>A0A0X3U067</accession>
<dbReference type="STRING" id="1685378.AVO44_05350"/>
<organism evidence="2 3">
    <name type="scientific">Ruegeria profundi</name>
    <dbReference type="NCBI Taxonomy" id="1685378"/>
    <lineage>
        <taxon>Bacteria</taxon>
        <taxon>Pseudomonadati</taxon>
        <taxon>Pseudomonadota</taxon>
        <taxon>Alphaproteobacteria</taxon>
        <taxon>Rhodobacterales</taxon>
        <taxon>Roseobacteraceae</taxon>
        <taxon>Ruegeria</taxon>
    </lineage>
</organism>
<dbReference type="PANTHER" id="PTHR42815:SF2">
    <property type="entry name" value="FAD-BINDING, PUTATIVE (AFU_ORTHOLOGUE AFUA_6G07600)-RELATED"/>
    <property type="match status" value="1"/>
</dbReference>
<evidence type="ECO:0000313" key="3">
    <source>
        <dbReference type="Proteomes" id="UP000053690"/>
    </source>
</evidence>
<feature type="compositionally biased region" description="Basic and acidic residues" evidence="1">
    <location>
        <begin position="34"/>
        <end position="45"/>
    </location>
</feature>
<sequence>MQLASRTRDWPSIPQHKRSAMNDQATEMTSPFHAGEREMQSRVGRRDRIEEFGRKFIRPFMPDQHREFFGKLPFLVLGSVDADGWPWASMISGRSGFIQTPHERRLDLDARPLADDPLNAALQAGAPIGVLGIELSTRRRNRATATVGTVGDHGFSLDVVQSFGNCPKYIQTHDVSFVRDPKAVIDRPANDRFVELDAKARDTIAGANSFYVASHANTPDQAGVDVSHRGGRAGFVKVEGNSLLVPDFAGNNFFNTLGNFLLNPKAGLLFPDYQTGDTLMLTGTVEVLADGHPDIAGFKGANRGWRFHLDHGLRIYDALPFRAEFLEFSPYSLMGDSWKAI</sequence>
<gene>
    <name evidence="2" type="ORF">AVO44_05350</name>
</gene>
<protein>
    <recommendedName>
        <fullName evidence="4">Pyridoxamine 5'-phosphate oxidase</fullName>
    </recommendedName>
</protein>
<comment type="caution">
    <text evidence="2">The sequence shown here is derived from an EMBL/GenBank/DDBJ whole genome shotgun (WGS) entry which is preliminary data.</text>
</comment>
<dbReference type="PANTHER" id="PTHR42815">
    <property type="entry name" value="FAD-BINDING, PUTATIVE (AFU_ORTHOLOGUE AFUA_6G07600)-RELATED"/>
    <property type="match status" value="1"/>
</dbReference>
<dbReference type="Gene3D" id="2.30.110.10">
    <property type="entry name" value="Electron Transport, Fmn-binding Protein, Chain A"/>
    <property type="match status" value="1"/>
</dbReference>
<dbReference type="Proteomes" id="UP000053690">
    <property type="component" value="Unassembled WGS sequence"/>
</dbReference>
<feature type="region of interest" description="Disordered" evidence="1">
    <location>
        <begin position="1"/>
        <end position="45"/>
    </location>
</feature>
<keyword evidence="3" id="KW-1185">Reference proteome</keyword>
<dbReference type="EMBL" id="LQBP01000002">
    <property type="protein sequence ID" value="KUJ81282.1"/>
    <property type="molecule type" value="Genomic_DNA"/>
</dbReference>
<evidence type="ECO:0008006" key="4">
    <source>
        <dbReference type="Google" id="ProtNLM"/>
    </source>
</evidence>
<evidence type="ECO:0000313" key="2">
    <source>
        <dbReference type="EMBL" id="KUJ81282.1"/>
    </source>
</evidence>
<proteinExistence type="predicted"/>
<dbReference type="AlphaFoldDB" id="A0A0X3U067"/>
<dbReference type="SUPFAM" id="SSF50475">
    <property type="entry name" value="FMN-binding split barrel"/>
    <property type="match status" value="1"/>
</dbReference>
<evidence type="ECO:0000256" key="1">
    <source>
        <dbReference type="SAM" id="MobiDB-lite"/>
    </source>
</evidence>